<dbReference type="PANTHER" id="PTHR30520">
    <property type="entry name" value="FORMATE TRANSPORTER-RELATED"/>
    <property type="match status" value="1"/>
</dbReference>
<comment type="similarity">
    <text evidence="5">Belongs to the FNT transporter (TC 1.A.16) family.</text>
</comment>
<feature type="transmembrane region" description="Helical" evidence="9">
    <location>
        <begin position="171"/>
        <end position="193"/>
    </location>
</feature>
<comment type="subcellular location">
    <subcellularLocation>
        <location evidence="1">Membrane</location>
        <topology evidence="1">Multi-pass membrane protein</topology>
    </subcellularLocation>
</comment>
<dbReference type="OrthoDB" id="9786493at2"/>
<dbReference type="InterPro" id="IPR024002">
    <property type="entry name" value="For/NO2_transpt_CS"/>
</dbReference>
<dbReference type="Pfam" id="PF00571">
    <property type="entry name" value="CBS"/>
    <property type="match status" value="1"/>
</dbReference>
<keyword evidence="3 9" id="KW-1133">Transmembrane helix</keyword>
<keyword evidence="12" id="KW-1185">Reference proteome</keyword>
<keyword evidence="7" id="KW-0129">CBS domain</keyword>
<feature type="transmembrane region" description="Helical" evidence="9">
    <location>
        <begin position="205"/>
        <end position="226"/>
    </location>
</feature>
<feature type="transmembrane region" description="Helical" evidence="9">
    <location>
        <begin position="132"/>
        <end position="151"/>
    </location>
</feature>
<evidence type="ECO:0000256" key="7">
    <source>
        <dbReference type="PROSITE-ProRule" id="PRU00703"/>
    </source>
</evidence>
<dbReference type="InterPro" id="IPR046342">
    <property type="entry name" value="CBS_dom_sf"/>
</dbReference>
<dbReference type="AlphaFoldDB" id="A0A418YBD4"/>
<dbReference type="NCBIfam" id="TIGR04060">
    <property type="entry name" value="formate_focA"/>
    <property type="match status" value="1"/>
</dbReference>
<dbReference type="GO" id="GO:0005886">
    <property type="term" value="C:plasma membrane"/>
    <property type="evidence" value="ECO:0007669"/>
    <property type="project" value="UniProtKB-UniRule"/>
</dbReference>
<dbReference type="Pfam" id="PF01226">
    <property type="entry name" value="Form_Nir_trans"/>
    <property type="match status" value="1"/>
</dbReference>
<dbReference type="PROSITE" id="PS01005">
    <property type="entry name" value="FORMATE_NITRITE_TP_1"/>
    <property type="match status" value="1"/>
</dbReference>
<dbReference type="InterPro" id="IPR023999">
    <property type="entry name" value="Formate_transptr_FocA"/>
</dbReference>
<dbReference type="InterPro" id="IPR000644">
    <property type="entry name" value="CBS_dom"/>
</dbReference>
<dbReference type="EMBL" id="QZCH01000025">
    <property type="protein sequence ID" value="RJG40292.1"/>
    <property type="molecule type" value="Genomic_DNA"/>
</dbReference>
<dbReference type="PROSITE" id="PS51371">
    <property type="entry name" value="CBS"/>
    <property type="match status" value="1"/>
</dbReference>
<accession>A0A418YBD4</accession>
<dbReference type="RefSeq" id="WP_119911842.1">
    <property type="nucleotide sequence ID" value="NZ_QZCH01000025.1"/>
</dbReference>
<dbReference type="GO" id="GO:0015499">
    <property type="term" value="F:formate transmembrane transporter activity"/>
    <property type="evidence" value="ECO:0007669"/>
    <property type="project" value="UniProtKB-UniRule"/>
</dbReference>
<reference evidence="11 12" key="1">
    <citation type="submission" date="2018-09" db="EMBL/GenBank/DDBJ databases">
        <authorList>
            <person name="Wang F."/>
        </authorList>
    </citation>
    <scope>NUCLEOTIDE SEQUENCE [LARGE SCALE GENOMIC DNA]</scope>
    <source>
        <strain evidence="11 12">PLHSC7-2</strain>
    </source>
</reference>
<keyword evidence="2 9" id="KW-0812">Transmembrane</keyword>
<evidence type="ECO:0000256" key="2">
    <source>
        <dbReference type="ARBA" id="ARBA00022692"/>
    </source>
</evidence>
<dbReference type="SUPFAM" id="SSF54631">
    <property type="entry name" value="CBS-domain pair"/>
    <property type="match status" value="1"/>
</dbReference>
<evidence type="ECO:0000313" key="11">
    <source>
        <dbReference type="EMBL" id="RJG40292.1"/>
    </source>
</evidence>
<evidence type="ECO:0000256" key="8">
    <source>
        <dbReference type="SAM" id="MobiDB-lite"/>
    </source>
</evidence>
<evidence type="ECO:0000256" key="1">
    <source>
        <dbReference type="ARBA" id="ARBA00004141"/>
    </source>
</evidence>
<dbReference type="Gene3D" id="1.20.1080.10">
    <property type="entry name" value="Glycerol uptake facilitator protein"/>
    <property type="match status" value="1"/>
</dbReference>
<dbReference type="Proteomes" id="UP000283255">
    <property type="component" value="Unassembled WGS sequence"/>
</dbReference>
<protein>
    <recommendedName>
        <fullName evidence="6">Formate transporter FocA</fullName>
    </recommendedName>
</protein>
<dbReference type="Gene3D" id="3.10.580.10">
    <property type="entry name" value="CBS-domain"/>
    <property type="match status" value="1"/>
</dbReference>
<evidence type="ECO:0000256" key="3">
    <source>
        <dbReference type="ARBA" id="ARBA00022989"/>
    </source>
</evidence>
<feature type="transmembrane region" description="Helical" evidence="9">
    <location>
        <begin position="83"/>
        <end position="111"/>
    </location>
</feature>
<evidence type="ECO:0000256" key="4">
    <source>
        <dbReference type="ARBA" id="ARBA00023136"/>
    </source>
</evidence>
<feature type="region of interest" description="Disordered" evidence="8">
    <location>
        <begin position="1"/>
        <end position="22"/>
    </location>
</feature>
<name>A0A418YBD4_9GAMM</name>
<evidence type="ECO:0000256" key="5">
    <source>
        <dbReference type="ARBA" id="ARBA00049660"/>
    </source>
</evidence>
<feature type="transmembrane region" description="Helical" evidence="9">
    <location>
        <begin position="45"/>
        <end position="63"/>
    </location>
</feature>
<dbReference type="InterPro" id="IPR023271">
    <property type="entry name" value="Aquaporin-like"/>
</dbReference>
<organism evidence="11 12">
    <name type="scientific">Motilimonas pumila</name>
    <dbReference type="NCBI Taxonomy" id="2303987"/>
    <lineage>
        <taxon>Bacteria</taxon>
        <taxon>Pseudomonadati</taxon>
        <taxon>Pseudomonadota</taxon>
        <taxon>Gammaproteobacteria</taxon>
        <taxon>Alteromonadales</taxon>
        <taxon>Alteromonadales genera incertae sedis</taxon>
        <taxon>Motilimonas</taxon>
    </lineage>
</organism>
<dbReference type="NCBIfam" id="TIGR00790">
    <property type="entry name" value="fnt"/>
    <property type="match status" value="1"/>
</dbReference>
<evidence type="ECO:0000256" key="9">
    <source>
        <dbReference type="SAM" id="Phobius"/>
    </source>
</evidence>
<gene>
    <name evidence="11" type="primary">focA</name>
    <name evidence="11" type="ORF">D1Z90_16175</name>
</gene>
<keyword evidence="4 9" id="KW-0472">Membrane</keyword>
<sequence>MKAHPRSVSEPIRSLHQSATKPPSLVSQAAEYGAAKIVKAPRHSFALAVFAGAFIALAFVFYITVTTGAGSLSWGVTRLIGGIAFSLGLILVVIAGGELFTSTVLSAIAWANGKVSGKALLRCWLRVYSGNFLGASIILLLVYGAGMANLAHGDWGLNALAIAQHKLEHTWMQAFTLGVLCNLLVCLGIWMTLSCKDSLSKALMLILPVAMFVSSGFEHSIANLFMVPLGITIQTFAPDAWWQSVGVDPALFAELTVSNFIFHNLIPVTLGNIVGGACLVGLGYRLTESDQTHSHGNNGQLYPAANSFNALSEEGSESVATFHAAPVLNNENQYLTTSTALTQGTDTMMKSTIATLTVENVMNTQLMTLAPAMNVYQALELLSDNQMRSAAVVDDADRLLGFISEQDCLRGLWSEEYSANLTLTVADLMQSDMLTLAPEDDLGQVIELMSVDKDTLFPVNSSGMYMGQGYQSYEQRLRVAKAVKPSVYPVIKQGRLCGLLRREDVTRHLVQMFRPEPITEVIDNPVMDKSQATPSAA</sequence>
<comment type="caution">
    <text evidence="11">The sequence shown here is derived from an EMBL/GenBank/DDBJ whole genome shotgun (WGS) entry which is preliminary data.</text>
</comment>
<reference evidence="11 12" key="2">
    <citation type="submission" date="2019-01" db="EMBL/GenBank/DDBJ databases">
        <title>Motilimonas pumilus sp. nov., isolated from the gut of sea cucumber (Apostichopus japonicus).</title>
        <authorList>
            <person name="Wang F.-Q."/>
            <person name="Ren L.-H."/>
            <person name="Lin Y.-W."/>
            <person name="Sun G.-H."/>
            <person name="Du Z.-J."/>
            <person name="Zhao J.-X."/>
            <person name="Liu X.-J."/>
            <person name="Liu L.-J."/>
        </authorList>
    </citation>
    <scope>NUCLEOTIDE SEQUENCE [LARGE SCALE GENOMIC DNA]</scope>
    <source>
        <strain evidence="11 12">PLHSC7-2</strain>
    </source>
</reference>
<evidence type="ECO:0000256" key="6">
    <source>
        <dbReference type="NCBIfam" id="TIGR04060"/>
    </source>
</evidence>
<dbReference type="SMART" id="SM00116">
    <property type="entry name" value="CBS"/>
    <property type="match status" value="1"/>
</dbReference>
<dbReference type="InterPro" id="IPR000292">
    <property type="entry name" value="For/NO2_transpt"/>
</dbReference>
<proteinExistence type="inferred from homology"/>
<evidence type="ECO:0000313" key="12">
    <source>
        <dbReference type="Proteomes" id="UP000283255"/>
    </source>
</evidence>
<feature type="domain" description="CBS" evidence="10">
    <location>
        <begin position="362"/>
        <end position="418"/>
    </location>
</feature>
<evidence type="ECO:0000259" key="10">
    <source>
        <dbReference type="PROSITE" id="PS51371"/>
    </source>
</evidence>
<dbReference type="PANTHER" id="PTHR30520:SF6">
    <property type="entry name" value="FORMATE_NITRATE FAMILY TRANSPORTER (EUROFUNG)"/>
    <property type="match status" value="1"/>
</dbReference>